<dbReference type="AlphaFoldDB" id="T1GHE3"/>
<sequence>MQNKVISDEIVPWNDCCDDVFYPKLILYLLPVVYNKCFMESDGDPTSPCFHTCIFKMMGSYGPNGLNSKVLKRLIGSNNMMGEESGWKKQNADKILDKCLSQIDTKSYIECNEDLKSFSFCYFAELFMACPDFNESNC</sequence>
<protein>
    <submittedName>
        <fullName evidence="1">Uncharacterized protein</fullName>
    </submittedName>
</protein>
<dbReference type="SUPFAM" id="SSF47565">
    <property type="entry name" value="Insect pheromone/odorant-binding proteins"/>
    <property type="match status" value="1"/>
</dbReference>
<dbReference type="InterPro" id="IPR036728">
    <property type="entry name" value="PBP_GOBP_sf"/>
</dbReference>
<accession>T1GHE3</accession>
<evidence type="ECO:0000313" key="2">
    <source>
        <dbReference type="Proteomes" id="UP000015102"/>
    </source>
</evidence>
<dbReference type="Pfam" id="PF01395">
    <property type="entry name" value="PBP_GOBP"/>
    <property type="match status" value="1"/>
</dbReference>
<proteinExistence type="predicted"/>
<dbReference type="EMBL" id="CAQQ02033127">
    <property type="status" value="NOT_ANNOTATED_CDS"/>
    <property type="molecule type" value="Genomic_DNA"/>
</dbReference>
<dbReference type="EnsemblMetazoa" id="MESCA002839-RA">
    <property type="protein sequence ID" value="MESCA002839-PA"/>
    <property type="gene ID" value="MESCA002839"/>
</dbReference>
<dbReference type="InterPro" id="IPR006170">
    <property type="entry name" value="PBP/GOBP"/>
</dbReference>
<keyword evidence="2" id="KW-1185">Reference proteome</keyword>
<dbReference type="HOGENOM" id="CLU_1847400_0_0_1"/>
<dbReference type="GO" id="GO:0005549">
    <property type="term" value="F:odorant binding"/>
    <property type="evidence" value="ECO:0007669"/>
    <property type="project" value="InterPro"/>
</dbReference>
<organism evidence="1 2">
    <name type="scientific">Megaselia scalaris</name>
    <name type="common">Humpbacked fly</name>
    <name type="synonym">Phora scalaris</name>
    <dbReference type="NCBI Taxonomy" id="36166"/>
    <lineage>
        <taxon>Eukaryota</taxon>
        <taxon>Metazoa</taxon>
        <taxon>Ecdysozoa</taxon>
        <taxon>Arthropoda</taxon>
        <taxon>Hexapoda</taxon>
        <taxon>Insecta</taxon>
        <taxon>Pterygota</taxon>
        <taxon>Neoptera</taxon>
        <taxon>Endopterygota</taxon>
        <taxon>Diptera</taxon>
        <taxon>Brachycera</taxon>
        <taxon>Muscomorpha</taxon>
        <taxon>Platypezoidea</taxon>
        <taxon>Phoridae</taxon>
        <taxon>Megaseliini</taxon>
        <taxon>Megaselia</taxon>
    </lineage>
</organism>
<reference evidence="2" key="1">
    <citation type="submission" date="2013-02" db="EMBL/GenBank/DDBJ databases">
        <authorList>
            <person name="Hughes D."/>
        </authorList>
    </citation>
    <scope>NUCLEOTIDE SEQUENCE</scope>
    <source>
        <strain>Durham</strain>
        <strain evidence="2">NC isolate 2 -- Noor lab</strain>
    </source>
</reference>
<dbReference type="Gene3D" id="1.10.238.270">
    <property type="match status" value="1"/>
</dbReference>
<dbReference type="Proteomes" id="UP000015102">
    <property type="component" value="Unassembled WGS sequence"/>
</dbReference>
<name>T1GHE3_MEGSC</name>
<evidence type="ECO:0000313" key="1">
    <source>
        <dbReference type="EnsemblMetazoa" id="MESCA002839-PA"/>
    </source>
</evidence>
<reference evidence="1" key="2">
    <citation type="submission" date="2015-06" db="UniProtKB">
        <authorList>
            <consortium name="EnsemblMetazoa"/>
        </authorList>
    </citation>
    <scope>IDENTIFICATION</scope>
</reference>